<keyword evidence="1" id="KW-0472">Membrane</keyword>
<evidence type="ECO:0000313" key="3">
    <source>
        <dbReference type="Proteomes" id="UP001147653"/>
    </source>
</evidence>
<evidence type="ECO:0000313" key="2">
    <source>
        <dbReference type="EMBL" id="MDA0179947.1"/>
    </source>
</evidence>
<dbReference type="RefSeq" id="WP_270024257.1">
    <property type="nucleotide sequence ID" value="NZ_JAPDDP010000008.1"/>
</dbReference>
<organism evidence="2 3">
    <name type="scientific">Solirubrobacter phytolaccae</name>
    <dbReference type="NCBI Taxonomy" id="1404360"/>
    <lineage>
        <taxon>Bacteria</taxon>
        <taxon>Bacillati</taxon>
        <taxon>Actinomycetota</taxon>
        <taxon>Thermoleophilia</taxon>
        <taxon>Solirubrobacterales</taxon>
        <taxon>Solirubrobacteraceae</taxon>
        <taxon>Solirubrobacter</taxon>
    </lineage>
</organism>
<feature type="transmembrane region" description="Helical" evidence="1">
    <location>
        <begin position="159"/>
        <end position="177"/>
    </location>
</feature>
<keyword evidence="1" id="KW-1133">Transmembrane helix</keyword>
<proteinExistence type="predicted"/>
<reference evidence="2" key="1">
    <citation type="submission" date="2022-10" db="EMBL/GenBank/DDBJ databases">
        <title>The WGS of Solirubrobacter phytolaccae KCTC 29190.</title>
        <authorList>
            <person name="Jiang Z."/>
        </authorList>
    </citation>
    <scope>NUCLEOTIDE SEQUENCE</scope>
    <source>
        <strain evidence="2">KCTC 29190</strain>
    </source>
</reference>
<dbReference type="AlphaFoldDB" id="A0A9X3N801"/>
<keyword evidence="1" id="KW-0812">Transmembrane</keyword>
<evidence type="ECO:0000256" key="1">
    <source>
        <dbReference type="SAM" id="Phobius"/>
    </source>
</evidence>
<dbReference type="EMBL" id="JAPDDP010000008">
    <property type="protein sequence ID" value="MDA0179947.1"/>
    <property type="molecule type" value="Genomic_DNA"/>
</dbReference>
<protein>
    <submittedName>
        <fullName evidence="2">Uncharacterized protein</fullName>
    </submittedName>
</protein>
<comment type="caution">
    <text evidence="2">The sequence shown here is derived from an EMBL/GenBank/DDBJ whole genome shotgun (WGS) entry which is preliminary data.</text>
</comment>
<accession>A0A9X3N801</accession>
<feature type="transmembrane region" description="Helical" evidence="1">
    <location>
        <begin position="57"/>
        <end position="79"/>
    </location>
</feature>
<gene>
    <name evidence="2" type="ORF">OJ997_06550</name>
</gene>
<feature type="transmembrane region" description="Helical" evidence="1">
    <location>
        <begin position="108"/>
        <end position="139"/>
    </location>
</feature>
<keyword evidence="3" id="KW-1185">Reference proteome</keyword>
<sequence>MFEFIALIPAFAALSVGGMYVFGAGLKTAQLAAAGLTVSDTLPLIPLEQLLAAGIQAGLRALIVVAILATVAVAVGAFWTRRTRQLEGFWLPPGTPSRPAPARLKKALTLLLAVVAIVAWTAPPAEAVVAILTAVAVFTVIQRFDDWTYHETVRLTRRLIFGLLGCTFALVLGADLVDQVIEPDRLATVQIRPRVGEPVEGQLITTSGGMIFAGVRGRGVVGIPQTQTRSVRFVSAPSREKTSLFEHVFGLAPGAAAKKLARLKGAAVR</sequence>
<name>A0A9X3N801_9ACTN</name>
<dbReference type="Proteomes" id="UP001147653">
    <property type="component" value="Unassembled WGS sequence"/>
</dbReference>